<evidence type="ECO:0000313" key="3">
    <source>
        <dbReference type="Proteomes" id="UP000557872"/>
    </source>
</evidence>
<evidence type="ECO:0000313" key="2">
    <source>
        <dbReference type="EMBL" id="NWK57256.1"/>
    </source>
</evidence>
<protein>
    <recommendedName>
        <fullName evidence="4">Outer membrane protein beta-barrel domain-containing protein</fullName>
    </recommendedName>
</protein>
<feature type="chain" id="PRO_5032365801" description="Outer membrane protein beta-barrel domain-containing protein" evidence="1">
    <location>
        <begin position="20"/>
        <end position="291"/>
    </location>
</feature>
<dbReference type="AlphaFoldDB" id="A0A851GIT5"/>
<accession>A0A851GIT5</accession>
<proteinExistence type="predicted"/>
<feature type="signal peptide" evidence="1">
    <location>
        <begin position="1"/>
        <end position="19"/>
    </location>
</feature>
<dbReference type="RefSeq" id="WP_178934092.1">
    <property type="nucleotide sequence ID" value="NZ_JACBAZ010000009.1"/>
</dbReference>
<evidence type="ECO:0008006" key="4">
    <source>
        <dbReference type="Google" id="ProtNLM"/>
    </source>
</evidence>
<gene>
    <name evidence="2" type="ORF">HW115_16660</name>
</gene>
<name>A0A851GIT5_9BACT</name>
<dbReference type="EMBL" id="JACBAZ010000009">
    <property type="protein sequence ID" value="NWK57256.1"/>
    <property type="molecule type" value="Genomic_DNA"/>
</dbReference>
<evidence type="ECO:0000256" key="1">
    <source>
        <dbReference type="SAM" id="SignalP"/>
    </source>
</evidence>
<keyword evidence="3" id="KW-1185">Reference proteome</keyword>
<reference evidence="2 3" key="1">
    <citation type="submission" date="2020-07" db="EMBL/GenBank/DDBJ databases">
        <title>Roseicoccus Jingziensis gen. nov., sp. nov., isolated from coastal seawater.</title>
        <authorList>
            <person name="Feng X."/>
        </authorList>
    </citation>
    <scope>NUCLEOTIDE SEQUENCE [LARGE SCALE GENOMIC DNA]</scope>
    <source>
        <strain evidence="2 3">N1E253</strain>
    </source>
</reference>
<comment type="caution">
    <text evidence="2">The sequence shown here is derived from an EMBL/GenBank/DDBJ whole genome shotgun (WGS) entry which is preliminary data.</text>
</comment>
<dbReference type="Proteomes" id="UP000557872">
    <property type="component" value="Unassembled WGS sequence"/>
</dbReference>
<sequence>MKIILSRMLLGLVVLPLHAKDQPLLTEAEAQTDDGRSWYGLWPSLTKEALAQGYEIPLPFGVSATYINLQRNVEVKDVKAGVNGDLKNVSRFLAVDTENEVQTGLIRLDAFPLPFLNVYAFGGRIDNQSEVDLNITIPGPGGGDITRDIRVFPDLQADIWGAGANLSGGYKNFFASFDAVYSATDLGGAFSDTVDVWIYSGRIGYRGKIYGYTTTLFAGAAYWDSETIISGSLPLGNNNTLDFEVLQGPAKPWNGLVGCAVDVNPHWQIQAELDFNFDDMTMLVLGTTYRF</sequence>
<keyword evidence="1" id="KW-0732">Signal</keyword>
<organism evidence="2 3">
    <name type="scientific">Oceaniferula marina</name>
    <dbReference type="NCBI Taxonomy" id="2748318"/>
    <lineage>
        <taxon>Bacteria</taxon>
        <taxon>Pseudomonadati</taxon>
        <taxon>Verrucomicrobiota</taxon>
        <taxon>Verrucomicrobiia</taxon>
        <taxon>Verrucomicrobiales</taxon>
        <taxon>Verrucomicrobiaceae</taxon>
        <taxon>Oceaniferula</taxon>
    </lineage>
</organism>